<protein>
    <recommendedName>
        <fullName evidence="3">Pyruvate phosphate dikinase AMP/ATP-binding domain-containing protein</fullName>
    </recommendedName>
</protein>
<dbReference type="SUPFAM" id="SSF52009">
    <property type="entry name" value="Phosphohistidine domain"/>
    <property type="match status" value="1"/>
</dbReference>
<dbReference type="SUPFAM" id="SSF56059">
    <property type="entry name" value="Glutathione synthetase ATP-binding domain-like"/>
    <property type="match status" value="1"/>
</dbReference>
<evidence type="ECO:0000313" key="4">
    <source>
        <dbReference type="EMBL" id="GFG28362.1"/>
    </source>
</evidence>
<feature type="domain" description="Pyruvate phosphate dikinase AMP/ATP-binding" evidence="3">
    <location>
        <begin position="457"/>
        <end position="770"/>
    </location>
</feature>
<sequence>MEGPSQQLLDVLQSVVLFACPLVAYILLFKSKQRFRTQEGYYSKPGWNFFLKKWWVHWKLWQLQRHNVSTVAESAFVVSQQDEDRELLRTLVKEKEVDSIAICGTDHKGNAVYLRITRKQHSITEVWLYVQLDDGSVYQLPGHPDTTLRSNNRSSWSGAGLKFKMCEPMRKWRITFNGLLRHGVKQKRNMEDCEDDKIHHVQFRFIWTACSSVIDIQKDWSTALMSDALAREPWRSGKWMKMRLQLGEGYEQWGTLHGTWTVVSDDSTARELYLRGIRRRRYGTDDAVWQRRAVNYVGVTTDGSMFCIEARCNEKPGITHAVFGHVCRPNGCQAVVDSCDLSLPNLGEHPGSIPQHAVLRFSAGGRNYTASVHTLPHSVTTLFGGCPWNYEAHLLVFRCILDVKQGAGTAVFWYRYSGLSAAQPAASLPILREPQLRSETPLLLVVDLKDRECGSSALVGGKGSSLALMTTVEENKLSAVIPPGFCVTVAALEIQMQENSQLQEAVAALNLECSTSRELAAFQDQCSRTVALFESTAVCEAVSSQVSNHLQCLLGSMPKPQHFAVRSSAVGEDSEDLSSAGQNKTVLGVRGELADILGAIQSCWASLYTLQSVQYRRQFGQPVQVGMGVVVQQMVPADSAGVLFTYHPTTGDPRQMLITANFGLGESVVSAQVEPDTVVLERDRMGQLVLKKSVCASKGHRVIISEEGGLTAEPLENEKVSQLCLSEEEALALGHLGVQLEQMFGGPRDIEWALLKGQIYLLQARPITSFDSWSKFELLHEFDAPVITDTEVLTTANVGEVFPGLVTPLSQSVTVRSTDLAIRHQLPHMPEYYYPANVVSASHHILLNVLNTMLKSVGSEITLQNKVIDLAVFGHLVTTLDLLQLGVERNGVLGLLGSLRIMLAVAKDILLRRRVLQRAQKVTSEFVLDPHSYNDAKALYSCISNNLGHLDEVAKCHGKISQINVFSQVLAICILTEGSEKITTDHYSDVGLLLSSCTAMVSAEIPAALEDMASSIAATGKAHDFCSILPSEAVCWLKKNCPSVATKLQSFLDKHGHRCIKEFELMTESWGMNPETLMQTLQTGLKHPAADKLQKTTKKHITDNELLLQLKSVKKRSTRMVLRSLLPLCRSSVLGREANKNYYITVTHRLRLAYRHLAQLMVKEGRIPEAELVFYFTHYELGVLLQTRDPVLINKATKRRRFEPEWKQLVFPELLRGVPTPASIESLETSRGLGTSGVRLQGTSVYPGTVMGRACVVVNLEQIGELKNGDILITCSTDVGWSPYFPLLGGVVTELGGLISHGEYASSVTVQLWLVSMVYRALLVVRTLQESSQQYRIEFLIKEENDISAVVLGDTVLLVGAMGTVEKIEESGNLSEPQSAAVPLMSA</sequence>
<keyword evidence="5" id="KW-1185">Reference proteome</keyword>
<dbReference type="InterPro" id="IPR002192">
    <property type="entry name" value="PPDK_AMP/ATP-bd"/>
</dbReference>
<gene>
    <name evidence="4" type="ORF">Cfor_01742</name>
</gene>
<feature type="transmembrane region" description="Helical" evidence="2">
    <location>
        <begin position="12"/>
        <end position="29"/>
    </location>
</feature>
<dbReference type="Proteomes" id="UP000502823">
    <property type="component" value="Unassembled WGS sequence"/>
</dbReference>
<dbReference type="Gene3D" id="3.30.1490.20">
    <property type="entry name" value="ATP-grasp fold, A domain"/>
    <property type="match status" value="1"/>
</dbReference>
<keyword evidence="2" id="KW-1133">Transmembrane helix</keyword>
<dbReference type="Pfam" id="PF01326">
    <property type="entry name" value="PPDK_N"/>
    <property type="match status" value="1"/>
</dbReference>
<dbReference type="Gene3D" id="3.50.30.10">
    <property type="entry name" value="Phosphohistidine domain"/>
    <property type="match status" value="1"/>
</dbReference>
<dbReference type="GO" id="GO:0005524">
    <property type="term" value="F:ATP binding"/>
    <property type="evidence" value="ECO:0007669"/>
    <property type="project" value="InterPro"/>
</dbReference>
<dbReference type="InterPro" id="IPR051549">
    <property type="entry name" value="PEP_Utilizing_Enz"/>
</dbReference>
<evidence type="ECO:0000256" key="2">
    <source>
        <dbReference type="SAM" id="Phobius"/>
    </source>
</evidence>
<dbReference type="InterPro" id="IPR013815">
    <property type="entry name" value="ATP_grasp_subdomain_1"/>
</dbReference>
<dbReference type="PANTHER" id="PTHR43615:SF1">
    <property type="entry name" value="PPDK_N DOMAIN-CONTAINING PROTEIN"/>
    <property type="match status" value="1"/>
</dbReference>
<dbReference type="InterPro" id="IPR036637">
    <property type="entry name" value="Phosphohistidine_dom_sf"/>
</dbReference>
<reference evidence="5" key="1">
    <citation type="submission" date="2020-01" db="EMBL/GenBank/DDBJ databases">
        <title>Draft genome sequence of the Termite Coptotermes fromosanus.</title>
        <authorList>
            <person name="Itakura S."/>
            <person name="Yosikawa Y."/>
            <person name="Umezawa K."/>
        </authorList>
    </citation>
    <scope>NUCLEOTIDE SEQUENCE [LARGE SCALE GENOMIC DNA]</scope>
</reference>
<keyword evidence="2" id="KW-0472">Membrane</keyword>
<comment type="similarity">
    <text evidence="1">Belongs to the PEP-utilizing enzyme family.</text>
</comment>
<organism evidence="4 5">
    <name type="scientific">Coptotermes formosanus</name>
    <name type="common">Formosan subterranean termite</name>
    <dbReference type="NCBI Taxonomy" id="36987"/>
    <lineage>
        <taxon>Eukaryota</taxon>
        <taxon>Metazoa</taxon>
        <taxon>Ecdysozoa</taxon>
        <taxon>Arthropoda</taxon>
        <taxon>Hexapoda</taxon>
        <taxon>Insecta</taxon>
        <taxon>Pterygota</taxon>
        <taxon>Neoptera</taxon>
        <taxon>Polyneoptera</taxon>
        <taxon>Dictyoptera</taxon>
        <taxon>Blattodea</taxon>
        <taxon>Blattoidea</taxon>
        <taxon>Termitoidae</taxon>
        <taxon>Rhinotermitidae</taxon>
        <taxon>Coptotermes</taxon>
    </lineage>
</organism>
<keyword evidence="2" id="KW-0812">Transmembrane</keyword>
<dbReference type="InParanoid" id="A0A6L2PB24"/>
<dbReference type="Gene3D" id="3.30.470.20">
    <property type="entry name" value="ATP-grasp fold, B domain"/>
    <property type="match status" value="1"/>
</dbReference>
<evidence type="ECO:0000256" key="1">
    <source>
        <dbReference type="ARBA" id="ARBA00007837"/>
    </source>
</evidence>
<comment type="caution">
    <text evidence="4">The sequence shown here is derived from an EMBL/GenBank/DDBJ whole genome shotgun (WGS) entry which is preliminary data.</text>
</comment>
<evidence type="ECO:0000313" key="5">
    <source>
        <dbReference type="Proteomes" id="UP000502823"/>
    </source>
</evidence>
<accession>A0A6L2PB24</accession>
<dbReference type="OrthoDB" id="6123450at2759"/>
<proteinExistence type="inferred from homology"/>
<evidence type="ECO:0000259" key="3">
    <source>
        <dbReference type="Pfam" id="PF01326"/>
    </source>
</evidence>
<dbReference type="EMBL" id="BLKM01009851">
    <property type="protein sequence ID" value="GFG28362.1"/>
    <property type="molecule type" value="Genomic_DNA"/>
</dbReference>
<dbReference type="GO" id="GO:0016301">
    <property type="term" value="F:kinase activity"/>
    <property type="evidence" value="ECO:0007669"/>
    <property type="project" value="InterPro"/>
</dbReference>
<dbReference type="PANTHER" id="PTHR43615">
    <property type="entry name" value="PHOSPHOENOLPYRUVATE SYNTHASE-RELATED"/>
    <property type="match status" value="1"/>
</dbReference>
<name>A0A6L2PB24_COPFO</name>